<evidence type="ECO:0000313" key="2">
    <source>
        <dbReference type="Proteomes" id="UP000182034"/>
    </source>
</evidence>
<sequence length="106" mass="12699">MQNNDQRIIDVLCSDVSFGHSNGWTQNFEDFKKDFSSKKVIYKEISQIEISEIKKYKNFTSIRRKIQVSGLYKDQSFEMKLALLEIWMKKNSVWKLWSRQSIEIKP</sequence>
<dbReference type="Proteomes" id="UP000182034">
    <property type="component" value="Unassembled WGS sequence"/>
</dbReference>
<accession>A0A1K2IN61</accession>
<dbReference type="SUPFAM" id="SSF54427">
    <property type="entry name" value="NTF2-like"/>
    <property type="match status" value="1"/>
</dbReference>
<proteinExistence type="predicted"/>
<organism evidence="1 2">
    <name type="scientific">Chryseobacterium limigenitum</name>
    <dbReference type="NCBI Taxonomy" id="1612149"/>
    <lineage>
        <taxon>Bacteria</taxon>
        <taxon>Pseudomonadati</taxon>
        <taxon>Bacteroidota</taxon>
        <taxon>Flavobacteriia</taxon>
        <taxon>Flavobacteriales</taxon>
        <taxon>Weeksellaceae</taxon>
        <taxon>Chryseobacterium group</taxon>
        <taxon>Chryseobacterium</taxon>
    </lineage>
</organism>
<dbReference type="STRING" id="1612149.SAMN05216324_105246"/>
<dbReference type="RefSeq" id="WP_170857289.1">
    <property type="nucleotide sequence ID" value="NZ_FPKW01000005.1"/>
</dbReference>
<evidence type="ECO:0000313" key="1">
    <source>
        <dbReference type="EMBL" id="SFZ93815.1"/>
    </source>
</evidence>
<name>A0A1K2IN61_9FLAO</name>
<gene>
    <name evidence="1" type="ORF">SAMN05216324_105246</name>
</gene>
<keyword evidence="2" id="KW-1185">Reference proteome</keyword>
<protein>
    <recommendedName>
        <fullName evidence="3">DUF4440 domain-containing protein</fullName>
    </recommendedName>
</protein>
<dbReference type="EMBL" id="FPKW01000005">
    <property type="protein sequence ID" value="SFZ93815.1"/>
    <property type="molecule type" value="Genomic_DNA"/>
</dbReference>
<reference evidence="2" key="1">
    <citation type="submission" date="2016-10" db="EMBL/GenBank/DDBJ databases">
        <authorList>
            <person name="Varghese N."/>
            <person name="Submissions S."/>
        </authorList>
    </citation>
    <scope>NUCLEOTIDE SEQUENCE [LARGE SCALE GENOMIC DNA]</scope>
    <source>
        <strain evidence="2">SUR2</strain>
    </source>
</reference>
<evidence type="ECO:0008006" key="3">
    <source>
        <dbReference type="Google" id="ProtNLM"/>
    </source>
</evidence>
<dbReference type="InterPro" id="IPR032710">
    <property type="entry name" value="NTF2-like_dom_sf"/>
</dbReference>
<dbReference type="AlphaFoldDB" id="A0A1K2IN61"/>
<dbReference type="Gene3D" id="3.10.450.50">
    <property type="match status" value="1"/>
</dbReference>